<dbReference type="EMBL" id="KV442026">
    <property type="protein sequence ID" value="OAQ32194.1"/>
    <property type="molecule type" value="Genomic_DNA"/>
</dbReference>
<protein>
    <submittedName>
        <fullName evidence="2">Uncharacterized protein</fullName>
    </submittedName>
</protein>
<keyword evidence="1" id="KW-0472">Membrane</keyword>
<keyword evidence="1" id="KW-1133">Transmembrane helix</keyword>
<evidence type="ECO:0000313" key="2">
    <source>
        <dbReference type="EMBL" id="OAQ32194.1"/>
    </source>
</evidence>
<proteinExistence type="predicted"/>
<accession>A0A197K6Y1</accession>
<dbReference type="Proteomes" id="UP000078512">
    <property type="component" value="Unassembled WGS sequence"/>
</dbReference>
<evidence type="ECO:0000313" key="3">
    <source>
        <dbReference type="Proteomes" id="UP000078512"/>
    </source>
</evidence>
<evidence type="ECO:0000256" key="1">
    <source>
        <dbReference type="SAM" id="Phobius"/>
    </source>
</evidence>
<dbReference type="AlphaFoldDB" id="A0A197K6Y1"/>
<gene>
    <name evidence="2" type="ORF">K457DRAFT_325259</name>
</gene>
<organism evidence="2 3">
    <name type="scientific">Linnemannia elongata AG-77</name>
    <dbReference type="NCBI Taxonomy" id="1314771"/>
    <lineage>
        <taxon>Eukaryota</taxon>
        <taxon>Fungi</taxon>
        <taxon>Fungi incertae sedis</taxon>
        <taxon>Mucoromycota</taxon>
        <taxon>Mortierellomycotina</taxon>
        <taxon>Mortierellomycetes</taxon>
        <taxon>Mortierellales</taxon>
        <taxon>Mortierellaceae</taxon>
        <taxon>Linnemannia</taxon>
    </lineage>
</organism>
<feature type="transmembrane region" description="Helical" evidence="1">
    <location>
        <begin position="12"/>
        <end position="39"/>
    </location>
</feature>
<reference evidence="2 3" key="1">
    <citation type="submission" date="2016-05" db="EMBL/GenBank/DDBJ databases">
        <title>Genome sequencing reveals origins of a unique bacterial endosymbiosis in the earliest lineages of terrestrial Fungi.</title>
        <authorList>
            <consortium name="DOE Joint Genome Institute"/>
            <person name="Uehling J."/>
            <person name="Gryganskyi A."/>
            <person name="Hameed K."/>
            <person name="Tschaplinski T."/>
            <person name="Misztal P."/>
            <person name="Wu S."/>
            <person name="Desiro A."/>
            <person name="Vande Pol N."/>
            <person name="Du Z.-Y."/>
            <person name="Zienkiewicz A."/>
            <person name="Zienkiewicz K."/>
            <person name="Morin E."/>
            <person name="Tisserant E."/>
            <person name="Splivallo R."/>
            <person name="Hainaut M."/>
            <person name="Henrissat B."/>
            <person name="Ohm R."/>
            <person name="Kuo A."/>
            <person name="Yan J."/>
            <person name="Lipzen A."/>
            <person name="Nolan M."/>
            <person name="Labutti K."/>
            <person name="Barry K."/>
            <person name="Goldstein A."/>
            <person name="Labbe J."/>
            <person name="Schadt C."/>
            <person name="Tuskan G."/>
            <person name="Grigoriev I."/>
            <person name="Martin F."/>
            <person name="Vilgalys R."/>
            <person name="Bonito G."/>
        </authorList>
    </citation>
    <scope>NUCLEOTIDE SEQUENCE [LARGE SCALE GENOMIC DNA]</scope>
    <source>
        <strain evidence="2 3">AG-77</strain>
    </source>
</reference>
<keyword evidence="1" id="KW-0812">Transmembrane</keyword>
<sequence>MSTTYSRRQRMWLAFLASFFLPVWIALTCVVYVVAWLIYLRYGKPISPTDREKSLSSCPCLALTLSSLPSDLLVTLIRHETMKKRPSPFTPSFFFCCHNAPLSRYCFP</sequence>
<keyword evidence="3" id="KW-1185">Reference proteome</keyword>
<name>A0A197K6Y1_9FUNG</name>